<dbReference type="Proteomes" id="UP000604117">
    <property type="component" value="Unassembled WGS sequence"/>
</dbReference>
<dbReference type="PANTHER" id="PTHR33823">
    <property type="entry name" value="RNA POLYMERASE-BINDING TRANSCRIPTION FACTOR DKSA-RELATED"/>
    <property type="match status" value="1"/>
</dbReference>
<evidence type="ECO:0000256" key="2">
    <source>
        <dbReference type="ARBA" id="ARBA00022771"/>
    </source>
</evidence>
<dbReference type="Pfam" id="PF01258">
    <property type="entry name" value="zf-dskA_traR"/>
    <property type="match status" value="1"/>
</dbReference>
<dbReference type="RefSeq" id="WP_203715771.1">
    <property type="nucleotide sequence ID" value="NZ_BONE01000036.1"/>
</dbReference>
<evidence type="ECO:0000313" key="7">
    <source>
        <dbReference type="Proteomes" id="UP000604117"/>
    </source>
</evidence>
<keyword evidence="1" id="KW-0479">Metal-binding</keyword>
<keyword evidence="2" id="KW-0863">Zinc-finger</keyword>
<dbReference type="InterPro" id="IPR020458">
    <property type="entry name" value="Znf_DskA_TraR_CS"/>
</dbReference>
<keyword evidence="7" id="KW-1185">Reference proteome</keyword>
<organism evidence="6 7">
    <name type="scientific">Asanoa siamensis</name>
    <dbReference type="NCBI Taxonomy" id="926357"/>
    <lineage>
        <taxon>Bacteria</taxon>
        <taxon>Bacillati</taxon>
        <taxon>Actinomycetota</taxon>
        <taxon>Actinomycetes</taxon>
        <taxon>Micromonosporales</taxon>
        <taxon>Micromonosporaceae</taxon>
        <taxon>Asanoa</taxon>
    </lineage>
</organism>
<proteinExistence type="predicted"/>
<feature type="zinc finger region" description="dksA C4-type" evidence="4">
    <location>
        <begin position="86"/>
        <end position="110"/>
    </location>
</feature>
<gene>
    <name evidence="6" type="ORF">Asi02nite_44010</name>
</gene>
<dbReference type="PROSITE" id="PS01102">
    <property type="entry name" value="ZF_DKSA_1"/>
    <property type="match status" value="1"/>
</dbReference>
<evidence type="ECO:0000256" key="1">
    <source>
        <dbReference type="ARBA" id="ARBA00022723"/>
    </source>
</evidence>
<comment type="caution">
    <text evidence="6">The sequence shown here is derived from an EMBL/GenBank/DDBJ whole genome shotgun (WGS) entry which is preliminary data.</text>
</comment>
<evidence type="ECO:0000313" key="6">
    <source>
        <dbReference type="EMBL" id="GIF74883.1"/>
    </source>
</evidence>
<dbReference type="PROSITE" id="PS51128">
    <property type="entry name" value="ZF_DKSA_2"/>
    <property type="match status" value="1"/>
</dbReference>
<evidence type="ECO:0000256" key="4">
    <source>
        <dbReference type="PROSITE-ProRule" id="PRU00510"/>
    </source>
</evidence>
<accession>A0ABQ4CUC7</accession>
<reference evidence="6 7" key="1">
    <citation type="submission" date="2021-01" db="EMBL/GenBank/DDBJ databases">
        <title>Whole genome shotgun sequence of Asanoa siamensis NBRC 107932.</title>
        <authorList>
            <person name="Komaki H."/>
            <person name="Tamura T."/>
        </authorList>
    </citation>
    <scope>NUCLEOTIDE SEQUENCE [LARGE SCALE GENOMIC DNA]</scope>
    <source>
        <strain evidence="6 7">NBRC 107932</strain>
    </source>
</reference>
<evidence type="ECO:0000256" key="3">
    <source>
        <dbReference type="ARBA" id="ARBA00022833"/>
    </source>
</evidence>
<dbReference type="InterPro" id="IPR000962">
    <property type="entry name" value="Znf_DskA_TraR"/>
</dbReference>
<dbReference type="SUPFAM" id="SSF57716">
    <property type="entry name" value="Glucocorticoid receptor-like (DNA-binding domain)"/>
    <property type="match status" value="1"/>
</dbReference>
<keyword evidence="3" id="KW-0862">Zinc</keyword>
<name>A0ABQ4CUC7_9ACTN</name>
<evidence type="ECO:0000259" key="5">
    <source>
        <dbReference type="Pfam" id="PF01258"/>
    </source>
</evidence>
<sequence>MADTPVERLRAERRDTVAQIEALGRVVEGIVTAQTGTATDDEHDPEGQTIAYERAQAGALLQRARDRLAAIDAALARVEDDSYGRCERCGREIDPERLAVLPAARTCVECAGLRFPGDR</sequence>
<dbReference type="Gene3D" id="1.20.120.910">
    <property type="entry name" value="DksA, coiled-coil domain"/>
    <property type="match status" value="1"/>
</dbReference>
<dbReference type="PANTHER" id="PTHR33823:SF4">
    <property type="entry name" value="GENERAL STRESS PROTEIN 16O"/>
    <property type="match status" value="1"/>
</dbReference>
<protein>
    <submittedName>
        <fullName evidence="6">DnaK suppressor protein</fullName>
    </submittedName>
</protein>
<feature type="domain" description="Zinc finger DksA/TraR C4-type" evidence="5">
    <location>
        <begin position="82"/>
        <end position="112"/>
    </location>
</feature>
<dbReference type="EMBL" id="BONE01000036">
    <property type="protein sequence ID" value="GIF74883.1"/>
    <property type="molecule type" value="Genomic_DNA"/>
</dbReference>